<dbReference type="Pfam" id="PF00248">
    <property type="entry name" value="Aldo_ket_red"/>
    <property type="match status" value="1"/>
</dbReference>
<dbReference type="InterPro" id="IPR018170">
    <property type="entry name" value="Aldo/ket_reductase_CS"/>
</dbReference>
<dbReference type="EC" id="1.1.1.307" evidence="1"/>
<evidence type="ECO:0000259" key="9">
    <source>
        <dbReference type="Pfam" id="PF00248"/>
    </source>
</evidence>
<dbReference type="PROSITE" id="PS00063">
    <property type="entry name" value="ALDOKETO_REDUCTASE_3"/>
    <property type="match status" value="1"/>
</dbReference>
<keyword evidence="11" id="KW-1185">Reference proteome</keyword>
<dbReference type="GO" id="GO:0016616">
    <property type="term" value="F:oxidoreductase activity, acting on the CH-OH group of donors, NAD or NADP as acceptor"/>
    <property type="evidence" value="ECO:0007669"/>
    <property type="project" value="UniProtKB-ARBA"/>
</dbReference>
<dbReference type="InterPro" id="IPR020471">
    <property type="entry name" value="AKR"/>
</dbReference>
<dbReference type="OrthoDB" id="416253at2759"/>
<organism evidence="10 11">
    <name type="scientific">Cyphellophora attinorum</name>
    <dbReference type="NCBI Taxonomy" id="1664694"/>
    <lineage>
        <taxon>Eukaryota</taxon>
        <taxon>Fungi</taxon>
        <taxon>Dikarya</taxon>
        <taxon>Ascomycota</taxon>
        <taxon>Pezizomycotina</taxon>
        <taxon>Eurotiomycetes</taxon>
        <taxon>Chaetothyriomycetidae</taxon>
        <taxon>Chaetothyriales</taxon>
        <taxon>Cyphellophoraceae</taxon>
        <taxon>Cyphellophora</taxon>
    </lineage>
</organism>
<evidence type="ECO:0000256" key="2">
    <source>
        <dbReference type="ARBA" id="ARBA00023002"/>
    </source>
</evidence>
<dbReference type="VEuPathDB" id="FungiDB:AB675_9274"/>
<dbReference type="EMBL" id="LFJN01000009">
    <property type="protein sequence ID" value="KPI41471.1"/>
    <property type="molecule type" value="Genomic_DNA"/>
</dbReference>
<evidence type="ECO:0000256" key="7">
    <source>
        <dbReference type="PIRSR" id="PIRSR000097-2"/>
    </source>
</evidence>
<evidence type="ECO:0000313" key="11">
    <source>
        <dbReference type="Proteomes" id="UP000038010"/>
    </source>
</evidence>
<dbReference type="Gene3D" id="3.20.20.100">
    <property type="entry name" value="NADP-dependent oxidoreductase domain"/>
    <property type="match status" value="1"/>
</dbReference>
<dbReference type="PANTHER" id="PTHR11732">
    <property type="entry name" value="ALDO/KETO REDUCTASE"/>
    <property type="match status" value="1"/>
</dbReference>
<dbReference type="FunFam" id="3.20.20.100:FF:000002">
    <property type="entry name" value="2,5-diketo-D-gluconic acid reductase A"/>
    <property type="match status" value="1"/>
</dbReference>
<dbReference type="SUPFAM" id="SSF51430">
    <property type="entry name" value="NAD(P)-linked oxidoreductase"/>
    <property type="match status" value="1"/>
</dbReference>
<dbReference type="GeneID" id="28741672"/>
<reference evidence="10 11" key="1">
    <citation type="submission" date="2015-06" db="EMBL/GenBank/DDBJ databases">
        <title>Draft genome of the ant-associated black yeast Phialophora attae CBS 131958.</title>
        <authorList>
            <person name="Moreno L.F."/>
            <person name="Stielow B.J."/>
            <person name="de Hoog S."/>
            <person name="Vicente V.A."/>
            <person name="Weiss V.A."/>
            <person name="de Vries M."/>
            <person name="Cruz L.M."/>
            <person name="Souza E.M."/>
        </authorList>
    </citation>
    <scope>NUCLEOTIDE SEQUENCE [LARGE SCALE GENOMIC DNA]</scope>
    <source>
        <strain evidence="10 11">CBS 131958</strain>
    </source>
</reference>
<comment type="catalytic activity">
    <reaction evidence="5">
        <text>xylitol + NAD(+) = D-xylose + NADH + H(+)</text>
        <dbReference type="Rhea" id="RHEA:27441"/>
        <dbReference type="ChEBI" id="CHEBI:15378"/>
        <dbReference type="ChEBI" id="CHEBI:17151"/>
        <dbReference type="ChEBI" id="CHEBI:53455"/>
        <dbReference type="ChEBI" id="CHEBI:57540"/>
        <dbReference type="ChEBI" id="CHEBI:57945"/>
        <dbReference type="EC" id="1.1.1.307"/>
    </reaction>
</comment>
<evidence type="ECO:0000256" key="4">
    <source>
        <dbReference type="ARBA" id="ARBA00047534"/>
    </source>
</evidence>
<feature type="domain" description="NADP-dependent oxidoreductase" evidence="9">
    <location>
        <begin position="21"/>
        <end position="276"/>
    </location>
</feature>
<keyword evidence="2" id="KW-0560">Oxidoreductase</keyword>
<feature type="binding site" evidence="7">
    <location>
        <position position="110"/>
    </location>
    <ligand>
        <name>substrate</name>
    </ligand>
</feature>
<dbReference type="STRING" id="1664694.A0A0N0NNC9"/>
<comment type="catalytic activity">
    <reaction evidence="4">
        <text>xylitol + NADP(+) = D-xylose + NADPH + H(+)</text>
        <dbReference type="Rhea" id="RHEA:27445"/>
        <dbReference type="ChEBI" id="CHEBI:15378"/>
        <dbReference type="ChEBI" id="CHEBI:17151"/>
        <dbReference type="ChEBI" id="CHEBI:53455"/>
        <dbReference type="ChEBI" id="CHEBI:57783"/>
        <dbReference type="ChEBI" id="CHEBI:58349"/>
        <dbReference type="EC" id="1.1.1.307"/>
    </reaction>
</comment>
<accession>A0A0N0NNC9</accession>
<gene>
    <name evidence="10" type="ORF">AB675_9274</name>
</gene>
<name>A0A0N0NNC9_9EURO</name>
<evidence type="ECO:0000256" key="3">
    <source>
        <dbReference type="ARBA" id="ARBA00025065"/>
    </source>
</evidence>
<protein>
    <recommendedName>
        <fullName evidence="1">D-xylose reductase [NAD(P)H]</fullName>
        <ecNumber evidence="1">1.1.1.307</ecNumber>
    </recommendedName>
</protein>
<dbReference type="PRINTS" id="PR00069">
    <property type="entry name" value="ALDKETRDTASE"/>
</dbReference>
<dbReference type="RefSeq" id="XP_018001434.1">
    <property type="nucleotide sequence ID" value="XM_018149792.1"/>
</dbReference>
<evidence type="ECO:0000256" key="5">
    <source>
        <dbReference type="ARBA" id="ARBA00049485"/>
    </source>
</evidence>
<dbReference type="InterPro" id="IPR023210">
    <property type="entry name" value="NADP_OxRdtase_dom"/>
</dbReference>
<comment type="caution">
    <text evidence="10">The sequence shown here is derived from an EMBL/GenBank/DDBJ whole genome shotgun (WGS) entry which is preliminary data.</text>
</comment>
<evidence type="ECO:0000256" key="1">
    <source>
        <dbReference type="ARBA" id="ARBA00012845"/>
    </source>
</evidence>
<dbReference type="InterPro" id="IPR036812">
    <property type="entry name" value="NAD(P)_OxRdtase_dom_sf"/>
</dbReference>
<evidence type="ECO:0000256" key="8">
    <source>
        <dbReference type="PIRSR" id="PIRSR000097-3"/>
    </source>
</evidence>
<comment type="function">
    <text evidence="3">Catalyzes the initial reaction in the xylose utilization pathway by reducing D-xylose into xylitol. Xylose is a major component of hemicelluloses such as xylan. Most fungi utilize D-xylose via three enzymatic reactions, xylose reductase (XR), xylitol dehydrogenase (XDH), and xylulokinase, to form xylulose 5-phosphate, which enters pentose phosphate pathway.</text>
</comment>
<feature type="active site" description="Proton donor" evidence="6">
    <location>
        <position position="54"/>
    </location>
</feature>
<dbReference type="Proteomes" id="UP000038010">
    <property type="component" value="Unassembled WGS sequence"/>
</dbReference>
<dbReference type="PROSITE" id="PS00798">
    <property type="entry name" value="ALDOKETO_REDUCTASE_1"/>
    <property type="match status" value="1"/>
</dbReference>
<dbReference type="PIRSF" id="PIRSF000097">
    <property type="entry name" value="AKR"/>
    <property type="match status" value="1"/>
</dbReference>
<evidence type="ECO:0000256" key="6">
    <source>
        <dbReference type="PIRSR" id="PIRSR000097-1"/>
    </source>
</evidence>
<dbReference type="PROSITE" id="PS00062">
    <property type="entry name" value="ALDOKETO_REDUCTASE_2"/>
    <property type="match status" value="1"/>
</dbReference>
<proteinExistence type="predicted"/>
<sequence length="298" mass="33481">MSMSRTSQTFLLNTGARIPGIGLGTWKSPGTEVRAAVSHALRSGYRHIDTAWNYRNEVEVGQGIKDSGVLREQIWITTKLDNPWHHKAREGFEESLRDLGCGYVDLYLIHFPCSTNPDDQSKHLDDWDFVKTWQEMQELLKTGKVKNIGVSNFQIRHLERLLNDPLCKTVPAVNQIELHPGNPSNKLLEYCKSKGIHCTAYSCLGGAIDNPLYKEPAVIGTAEELGKTPAQVLLMWSIQRGTSVIPKSVTPSRIDSNFDLDGWALSDSHMEALNGIKTRFKVVNDSWMPIKVFFGDDE</sequence>
<feature type="site" description="Lowers pKa of active site Tyr" evidence="8">
    <location>
        <position position="79"/>
    </location>
</feature>
<evidence type="ECO:0000313" key="10">
    <source>
        <dbReference type="EMBL" id="KPI41471.1"/>
    </source>
</evidence>
<dbReference type="AlphaFoldDB" id="A0A0N0NNC9"/>